<dbReference type="CDD" id="cd19438">
    <property type="entry name" value="lipocalin_Blc-like"/>
    <property type="match status" value="1"/>
</dbReference>
<dbReference type="InterPro" id="IPR022271">
    <property type="entry name" value="Lipocalin_ApoD"/>
</dbReference>
<proteinExistence type="inferred from homology"/>
<protein>
    <recommendedName>
        <fullName evidence="3">Lipocalin/cytosolic fatty-acid binding domain-containing protein</fullName>
    </recommendedName>
</protein>
<dbReference type="Proteomes" id="UP001190700">
    <property type="component" value="Unassembled WGS sequence"/>
</dbReference>
<dbReference type="InterPro" id="IPR047202">
    <property type="entry name" value="Lipocalin_Blc-like_dom"/>
</dbReference>
<dbReference type="PANTHER" id="PTHR10612">
    <property type="entry name" value="APOLIPOPROTEIN D"/>
    <property type="match status" value="1"/>
</dbReference>
<evidence type="ECO:0000259" key="3">
    <source>
        <dbReference type="Pfam" id="PF08212"/>
    </source>
</evidence>
<keyword evidence="5" id="KW-1185">Reference proteome</keyword>
<evidence type="ECO:0000313" key="5">
    <source>
        <dbReference type="Proteomes" id="UP001190700"/>
    </source>
</evidence>
<dbReference type="PIRSF" id="PIRSF036893">
    <property type="entry name" value="Lipocalin_ApoD"/>
    <property type="match status" value="1"/>
</dbReference>
<evidence type="ECO:0000313" key="4">
    <source>
        <dbReference type="EMBL" id="KAK3240373.1"/>
    </source>
</evidence>
<organism evidence="4 5">
    <name type="scientific">Cymbomonas tetramitiformis</name>
    <dbReference type="NCBI Taxonomy" id="36881"/>
    <lineage>
        <taxon>Eukaryota</taxon>
        <taxon>Viridiplantae</taxon>
        <taxon>Chlorophyta</taxon>
        <taxon>Pyramimonadophyceae</taxon>
        <taxon>Pyramimonadales</taxon>
        <taxon>Pyramimonadaceae</taxon>
        <taxon>Cymbomonas</taxon>
    </lineage>
</organism>
<feature type="domain" description="Lipocalin/cytosolic fatty-acid binding" evidence="3">
    <location>
        <begin position="17"/>
        <end position="162"/>
    </location>
</feature>
<evidence type="ECO:0000256" key="2">
    <source>
        <dbReference type="PIRNR" id="PIRNR036893"/>
    </source>
</evidence>
<dbReference type="GO" id="GO:0006950">
    <property type="term" value="P:response to stress"/>
    <property type="evidence" value="ECO:0007669"/>
    <property type="project" value="UniProtKB-ARBA"/>
</dbReference>
<dbReference type="AlphaFoldDB" id="A0AAE0BPG8"/>
<dbReference type="PANTHER" id="PTHR10612:SF34">
    <property type="entry name" value="APOLIPOPROTEIN D"/>
    <property type="match status" value="1"/>
</dbReference>
<comment type="caution">
    <text evidence="4">The sequence shown here is derived from an EMBL/GenBank/DDBJ whole genome shotgun (WGS) entry which is preliminary data.</text>
</comment>
<accession>A0AAE0BPG8</accession>
<dbReference type="EMBL" id="LGRX02033664">
    <property type="protein sequence ID" value="KAK3240373.1"/>
    <property type="molecule type" value="Genomic_DNA"/>
</dbReference>
<sequence length="176" mass="19879">MGLGASKLPPLRTVAEVDVQKFMGEWYVVGTIPTYFEIGACNPKEVYTWNEAKKVVNVQFTFNKNTLDGAISSIPQTLYPAGYKGGLAPVSGSWQVSPFWPVRLSYLIMDIADDYRYTVIGYPTREYLWIMSRSTTIAEEDYSKVMELVKEQGYDLSKIIKPLHSSPQAGKKEDLF</sequence>
<dbReference type="Gene3D" id="2.40.128.20">
    <property type="match status" value="1"/>
</dbReference>
<dbReference type="InterPro" id="IPR000566">
    <property type="entry name" value="Lipocln_cytosolic_FA-bd_dom"/>
</dbReference>
<dbReference type="SUPFAM" id="SSF50814">
    <property type="entry name" value="Lipocalins"/>
    <property type="match status" value="1"/>
</dbReference>
<dbReference type="PROSITE" id="PS00213">
    <property type="entry name" value="LIPOCALIN"/>
    <property type="match status" value="1"/>
</dbReference>
<gene>
    <name evidence="4" type="ORF">CYMTET_49783</name>
</gene>
<evidence type="ECO:0000256" key="1">
    <source>
        <dbReference type="ARBA" id="ARBA00006889"/>
    </source>
</evidence>
<dbReference type="Pfam" id="PF08212">
    <property type="entry name" value="Lipocalin_2"/>
    <property type="match status" value="1"/>
</dbReference>
<reference evidence="4 5" key="1">
    <citation type="journal article" date="2015" name="Genome Biol. Evol.">
        <title>Comparative Genomics of a Bacterivorous Green Alga Reveals Evolutionary Causalities and Consequences of Phago-Mixotrophic Mode of Nutrition.</title>
        <authorList>
            <person name="Burns J.A."/>
            <person name="Paasch A."/>
            <person name="Narechania A."/>
            <person name="Kim E."/>
        </authorList>
    </citation>
    <scope>NUCLEOTIDE SEQUENCE [LARGE SCALE GENOMIC DNA]</scope>
    <source>
        <strain evidence="4 5">PLY_AMNH</strain>
    </source>
</reference>
<name>A0AAE0BPG8_9CHLO</name>
<comment type="similarity">
    <text evidence="1 2">Belongs to the calycin superfamily. Lipocalin family.</text>
</comment>
<dbReference type="InterPro" id="IPR012674">
    <property type="entry name" value="Calycin"/>
</dbReference>
<dbReference type="InterPro" id="IPR022272">
    <property type="entry name" value="Lipocalin_CS"/>
</dbReference>